<dbReference type="Proteomes" id="UP000193411">
    <property type="component" value="Unassembled WGS sequence"/>
</dbReference>
<organism evidence="1 2">
    <name type="scientific">Catenaria anguillulae PL171</name>
    <dbReference type="NCBI Taxonomy" id="765915"/>
    <lineage>
        <taxon>Eukaryota</taxon>
        <taxon>Fungi</taxon>
        <taxon>Fungi incertae sedis</taxon>
        <taxon>Blastocladiomycota</taxon>
        <taxon>Blastocladiomycetes</taxon>
        <taxon>Blastocladiales</taxon>
        <taxon>Catenariaceae</taxon>
        <taxon>Catenaria</taxon>
    </lineage>
</organism>
<proteinExistence type="predicted"/>
<reference evidence="1 2" key="1">
    <citation type="submission" date="2016-07" db="EMBL/GenBank/DDBJ databases">
        <title>Pervasive Adenine N6-methylation of Active Genes in Fungi.</title>
        <authorList>
            <consortium name="DOE Joint Genome Institute"/>
            <person name="Mondo S.J."/>
            <person name="Dannebaum R.O."/>
            <person name="Kuo R.C."/>
            <person name="Labutti K."/>
            <person name="Haridas S."/>
            <person name="Kuo A."/>
            <person name="Salamov A."/>
            <person name="Ahrendt S.R."/>
            <person name="Lipzen A."/>
            <person name="Sullivan W."/>
            <person name="Andreopoulos W.B."/>
            <person name="Clum A."/>
            <person name="Lindquist E."/>
            <person name="Daum C."/>
            <person name="Ramamoorthy G.K."/>
            <person name="Gryganskyi A."/>
            <person name="Culley D."/>
            <person name="Magnuson J.K."/>
            <person name="James T.Y."/>
            <person name="O'Malley M.A."/>
            <person name="Stajich J.E."/>
            <person name="Spatafora J.W."/>
            <person name="Visel A."/>
            <person name="Grigoriev I.V."/>
        </authorList>
    </citation>
    <scope>NUCLEOTIDE SEQUENCE [LARGE SCALE GENOMIC DNA]</scope>
    <source>
        <strain evidence="1 2">PL171</strain>
    </source>
</reference>
<comment type="caution">
    <text evidence="1">The sequence shown here is derived from an EMBL/GenBank/DDBJ whole genome shotgun (WGS) entry which is preliminary data.</text>
</comment>
<sequence length="275" mass="31821">MDPSTPLNPTQASDKRVKRLFLYLLRARAFPTDWSPLETQFPELCGVPVAQTPAHFPSFNHQPGFETRQLLALATLTCLPDTLDVVFRLPVDRSWVSILQSLIRSYALYSRVCPPAFVAHVLERTEPEIEFLHFALMLVAPCKVLASSSQEYSRGIAIVDVLYEHLGSAGRVRQVLASLNNFIGTSLDKRSVMWRGMWWWLKMASKRDDWEAWNHMCAWIDIELRDAVQRGEDNLYEDYDKVWLAELQALWEEKMAKKKGRKKRKGRKQNKCIVQ</sequence>
<name>A0A1Y2I0W1_9FUNG</name>
<accession>A0A1Y2I0W1</accession>
<keyword evidence="2" id="KW-1185">Reference proteome</keyword>
<dbReference type="EMBL" id="MCFL01000003">
    <property type="protein sequence ID" value="ORZ40485.1"/>
    <property type="molecule type" value="Genomic_DNA"/>
</dbReference>
<evidence type="ECO:0000313" key="1">
    <source>
        <dbReference type="EMBL" id="ORZ40485.1"/>
    </source>
</evidence>
<protein>
    <submittedName>
        <fullName evidence="1">Uncharacterized protein</fullName>
    </submittedName>
</protein>
<evidence type="ECO:0000313" key="2">
    <source>
        <dbReference type="Proteomes" id="UP000193411"/>
    </source>
</evidence>
<gene>
    <name evidence="1" type="ORF">BCR44DRAFT_53016</name>
</gene>
<dbReference type="AlphaFoldDB" id="A0A1Y2I0W1"/>